<evidence type="ECO:0000313" key="5">
    <source>
        <dbReference type="EMBL" id="SUA90892.1"/>
    </source>
</evidence>
<feature type="region of interest" description="Disordered" evidence="1">
    <location>
        <begin position="48"/>
        <end position="113"/>
    </location>
</feature>
<dbReference type="EMBL" id="CP010310">
    <property type="protein sequence ID" value="APD13281.1"/>
    <property type="molecule type" value="Genomic_DNA"/>
</dbReference>
<reference evidence="4" key="2">
    <citation type="submission" date="2016-11" db="EMBL/GenBank/DDBJ databases">
        <title>Complete Genome Sequencing of Pandoraea pulmonicola DSM 16583.</title>
        <authorList>
            <person name="Chan K.-G."/>
        </authorList>
    </citation>
    <scope>NUCLEOTIDE SEQUENCE</scope>
    <source>
        <strain evidence="4">DSM 16583</strain>
    </source>
</reference>
<keyword evidence="2" id="KW-0732">Signal</keyword>
<accession>A0AAJ5D0Q0</accession>
<dbReference type="Proteomes" id="UP000254589">
    <property type="component" value="Unassembled WGS sequence"/>
</dbReference>
<feature type="chain" id="PRO_5042486008" evidence="2">
    <location>
        <begin position="25"/>
        <end position="202"/>
    </location>
</feature>
<dbReference type="Pfam" id="PF10671">
    <property type="entry name" value="TcpQ"/>
    <property type="match status" value="1"/>
</dbReference>
<dbReference type="InterPro" id="IPR018927">
    <property type="entry name" value="Pilus_synth_Q_C"/>
</dbReference>
<feature type="compositionally biased region" description="Low complexity" evidence="1">
    <location>
        <begin position="100"/>
        <end position="113"/>
    </location>
</feature>
<protein>
    <submittedName>
        <fullName evidence="5">Toxin co-regulated pilus biosynthesis protein Q</fullName>
    </submittedName>
</protein>
<dbReference type="KEGG" id="ppul:RO07_25125"/>
<proteinExistence type="predicted"/>
<dbReference type="AlphaFoldDB" id="A0AAJ5D0Q0"/>
<evidence type="ECO:0000256" key="2">
    <source>
        <dbReference type="SAM" id="SignalP"/>
    </source>
</evidence>
<reference evidence="6" key="1">
    <citation type="submission" date="2014-12" db="EMBL/GenBank/DDBJ databases">
        <title>Complete Genome Sequencing of Pandoraea pulmonicola DSM 16583.</title>
        <authorList>
            <person name="Chan K.-G."/>
        </authorList>
    </citation>
    <scope>NUCLEOTIDE SEQUENCE [LARGE SCALE GENOMIC DNA]</scope>
    <source>
        <strain evidence="6">DSM 16583</strain>
    </source>
</reference>
<evidence type="ECO:0000259" key="3">
    <source>
        <dbReference type="Pfam" id="PF10671"/>
    </source>
</evidence>
<dbReference type="EMBL" id="UGSJ01000001">
    <property type="protein sequence ID" value="SUA90892.1"/>
    <property type="molecule type" value="Genomic_DNA"/>
</dbReference>
<evidence type="ECO:0000313" key="7">
    <source>
        <dbReference type="Proteomes" id="UP000254589"/>
    </source>
</evidence>
<name>A0AAJ5D0Q0_PANPU</name>
<gene>
    <name evidence="5" type="ORF">NCTC13159_02379</name>
    <name evidence="4" type="ORF">RO07_25125</name>
</gene>
<dbReference type="RefSeq" id="WP_052266914.1">
    <property type="nucleotide sequence ID" value="NZ_CP010310.2"/>
</dbReference>
<evidence type="ECO:0000313" key="4">
    <source>
        <dbReference type="EMBL" id="APD13281.1"/>
    </source>
</evidence>
<feature type="signal peptide" evidence="2">
    <location>
        <begin position="1"/>
        <end position="24"/>
    </location>
</feature>
<keyword evidence="6" id="KW-1185">Reference proteome</keyword>
<dbReference type="Proteomes" id="UP000035086">
    <property type="component" value="Chromosome"/>
</dbReference>
<evidence type="ECO:0000256" key="1">
    <source>
        <dbReference type="SAM" id="MobiDB-lite"/>
    </source>
</evidence>
<sequence>MNDFRMRTAVLALVLGGGVASTHAAEVPSGADVTRLFASHKPLTQWPAQATDRVHATPREPSARPLAQETVDESRWQVAPALELAPVEPPPAPAPRLVSESEPTPESAAAPAPAPLTPALQLALQPEDGRLSQAVRRYAERNGWQLAWEIERDFPIEYPATFHGDFLGIIEQIVLSLHNTDAPIRVKVYEANRVLRVVHATQ</sequence>
<feature type="domain" description="Toxin co-regulated pilus biosynthesis protein Q C-terminal" evidence="3">
    <location>
        <begin position="124"/>
        <end position="198"/>
    </location>
</feature>
<dbReference type="Gene3D" id="3.55.50.70">
    <property type="match status" value="1"/>
</dbReference>
<feature type="compositionally biased region" description="Basic and acidic residues" evidence="1">
    <location>
        <begin position="52"/>
        <end position="62"/>
    </location>
</feature>
<organism evidence="5 7">
    <name type="scientific">Pandoraea pulmonicola</name>
    <dbReference type="NCBI Taxonomy" id="93221"/>
    <lineage>
        <taxon>Bacteria</taxon>
        <taxon>Pseudomonadati</taxon>
        <taxon>Pseudomonadota</taxon>
        <taxon>Betaproteobacteria</taxon>
        <taxon>Burkholderiales</taxon>
        <taxon>Burkholderiaceae</taxon>
        <taxon>Pandoraea</taxon>
    </lineage>
</organism>
<reference evidence="5 7" key="3">
    <citation type="submission" date="2018-06" db="EMBL/GenBank/DDBJ databases">
        <authorList>
            <consortium name="Pathogen Informatics"/>
            <person name="Doyle S."/>
        </authorList>
    </citation>
    <scope>NUCLEOTIDE SEQUENCE [LARGE SCALE GENOMIC DNA]</scope>
    <source>
        <strain evidence="5 7">NCTC13159</strain>
    </source>
</reference>
<evidence type="ECO:0000313" key="6">
    <source>
        <dbReference type="Proteomes" id="UP000035086"/>
    </source>
</evidence>